<reference evidence="1 2" key="1">
    <citation type="submission" date="2016-10" db="EMBL/GenBank/DDBJ databases">
        <authorList>
            <person name="de Groot N.N."/>
        </authorList>
    </citation>
    <scope>NUCLEOTIDE SEQUENCE [LARGE SCALE GENOMIC DNA]</scope>
    <source>
        <strain evidence="1 2">SLAS-1</strain>
    </source>
</reference>
<keyword evidence="2" id="KW-1185">Reference proteome</keyword>
<dbReference type="EMBL" id="FNGO01000005">
    <property type="protein sequence ID" value="SDL50492.1"/>
    <property type="molecule type" value="Genomic_DNA"/>
</dbReference>
<dbReference type="AlphaFoldDB" id="A0A1G9KLG3"/>
<dbReference type="RefSeq" id="WP_089758816.1">
    <property type="nucleotide sequence ID" value="NZ_FNGO01000005.1"/>
</dbReference>
<accession>A0A1G9KLG3</accession>
<organism evidence="1 2">
    <name type="scientific">Halarsenatibacter silvermanii</name>
    <dbReference type="NCBI Taxonomy" id="321763"/>
    <lineage>
        <taxon>Bacteria</taxon>
        <taxon>Bacillati</taxon>
        <taxon>Bacillota</taxon>
        <taxon>Clostridia</taxon>
        <taxon>Halanaerobiales</taxon>
        <taxon>Halarsenatibacteraceae</taxon>
        <taxon>Halarsenatibacter</taxon>
    </lineage>
</organism>
<protein>
    <submittedName>
        <fullName evidence="1">Uncharacterized protein</fullName>
    </submittedName>
</protein>
<proteinExistence type="predicted"/>
<dbReference type="Proteomes" id="UP000199476">
    <property type="component" value="Unassembled WGS sequence"/>
</dbReference>
<evidence type="ECO:0000313" key="2">
    <source>
        <dbReference type="Proteomes" id="UP000199476"/>
    </source>
</evidence>
<gene>
    <name evidence="1" type="ORF">SAMN04488692_10550</name>
</gene>
<evidence type="ECO:0000313" key="1">
    <source>
        <dbReference type="EMBL" id="SDL50492.1"/>
    </source>
</evidence>
<name>A0A1G9KLG3_9FIRM</name>
<sequence length="150" mass="17723">MLAEKLEEIKNTFNIFMENPDFTSKKQLRMKKRREWFIIEQNPDKDSPYARLKNSGLFVAHIIDDENDIFTGFSIKNNIYIKPKFLGQHLDGELLRSELTPYMRDMSEKEFAGVKIDYWPDDEGRAEVVKLNSSNLHTGFRIDLIEKKFT</sequence>